<dbReference type="SUPFAM" id="SSF48179">
    <property type="entry name" value="6-phosphogluconate dehydrogenase C-terminal domain-like"/>
    <property type="match status" value="1"/>
</dbReference>
<evidence type="ECO:0000256" key="7">
    <source>
        <dbReference type="ARBA" id="ARBA00032024"/>
    </source>
</evidence>
<dbReference type="InterPro" id="IPR008927">
    <property type="entry name" value="6-PGluconate_DH-like_C_sf"/>
</dbReference>
<dbReference type="NCBIfam" id="TIGR00745">
    <property type="entry name" value="apbA_panE"/>
    <property type="match status" value="1"/>
</dbReference>
<feature type="domain" description="Ketopantoate reductase C-terminal" evidence="11">
    <location>
        <begin position="180"/>
        <end position="301"/>
    </location>
</feature>
<evidence type="ECO:0000256" key="5">
    <source>
        <dbReference type="ARBA" id="ARBA00022857"/>
    </source>
</evidence>
<evidence type="ECO:0000256" key="4">
    <source>
        <dbReference type="ARBA" id="ARBA00019465"/>
    </source>
</evidence>
<dbReference type="FunFam" id="1.10.1040.10:FF:000017">
    <property type="entry name" value="2-dehydropantoate 2-reductase"/>
    <property type="match status" value="1"/>
</dbReference>
<name>A0A517QXZ9_9PLAN</name>
<dbReference type="GO" id="GO:0008677">
    <property type="term" value="F:2-dehydropantoate 2-reductase activity"/>
    <property type="evidence" value="ECO:0007669"/>
    <property type="project" value="UniProtKB-EC"/>
</dbReference>
<dbReference type="InterPro" id="IPR013752">
    <property type="entry name" value="KPA_reductase"/>
</dbReference>
<dbReference type="Proteomes" id="UP000317318">
    <property type="component" value="Chromosome"/>
</dbReference>
<dbReference type="EC" id="1.1.1.169" evidence="3 9"/>
<dbReference type="AlphaFoldDB" id="A0A517QXZ9"/>
<accession>A0A517QXZ9</accession>
<dbReference type="PANTHER" id="PTHR21708">
    <property type="entry name" value="PROBABLE 2-DEHYDROPANTOATE 2-REDUCTASE"/>
    <property type="match status" value="1"/>
</dbReference>
<evidence type="ECO:0000259" key="11">
    <source>
        <dbReference type="Pfam" id="PF08546"/>
    </source>
</evidence>
<evidence type="ECO:0000259" key="10">
    <source>
        <dbReference type="Pfam" id="PF02558"/>
    </source>
</evidence>
<dbReference type="EMBL" id="CP036268">
    <property type="protein sequence ID" value="QDT36458.1"/>
    <property type="molecule type" value="Genomic_DNA"/>
</dbReference>
<keyword evidence="6 9" id="KW-0560">Oxidoreductase</keyword>
<dbReference type="InterPro" id="IPR003710">
    <property type="entry name" value="ApbA"/>
</dbReference>
<comment type="catalytic activity">
    <reaction evidence="8 9">
        <text>(R)-pantoate + NADP(+) = 2-dehydropantoate + NADPH + H(+)</text>
        <dbReference type="Rhea" id="RHEA:16233"/>
        <dbReference type="ChEBI" id="CHEBI:11561"/>
        <dbReference type="ChEBI" id="CHEBI:15378"/>
        <dbReference type="ChEBI" id="CHEBI:15980"/>
        <dbReference type="ChEBI" id="CHEBI:57783"/>
        <dbReference type="ChEBI" id="CHEBI:58349"/>
        <dbReference type="EC" id="1.1.1.169"/>
    </reaction>
</comment>
<dbReference type="SUPFAM" id="SSF51735">
    <property type="entry name" value="NAD(P)-binding Rossmann-fold domains"/>
    <property type="match status" value="1"/>
</dbReference>
<organism evidence="12 13">
    <name type="scientific">Stratiformator vulcanicus</name>
    <dbReference type="NCBI Taxonomy" id="2527980"/>
    <lineage>
        <taxon>Bacteria</taxon>
        <taxon>Pseudomonadati</taxon>
        <taxon>Planctomycetota</taxon>
        <taxon>Planctomycetia</taxon>
        <taxon>Planctomycetales</taxon>
        <taxon>Planctomycetaceae</taxon>
        <taxon>Stratiformator</taxon>
    </lineage>
</organism>
<keyword evidence="5 9" id="KW-0521">NADP</keyword>
<dbReference type="InterPro" id="IPR013328">
    <property type="entry name" value="6PGD_dom2"/>
</dbReference>
<evidence type="ECO:0000256" key="1">
    <source>
        <dbReference type="ARBA" id="ARBA00004994"/>
    </source>
</evidence>
<dbReference type="InterPro" id="IPR036291">
    <property type="entry name" value="NAD(P)-bd_dom_sf"/>
</dbReference>
<dbReference type="NCBIfam" id="NF004887">
    <property type="entry name" value="PRK06249.1"/>
    <property type="match status" value="1"/>
</dbReference>
<protein>
    <recommendedName>
        <fullName evidence="4 9">2-dehydropantoate 2-reductase</fullName>
        <ecNumber evidence="3 9">1.1.1.169</ecNumber>
    </recommendedName>
    <alternativeName>
        <fullName evidence="7 9">Ketopantoate reductase</fullName>
    </alternativeName>
</protein>
<comment type="similarity">
    <text evidence="2 9">Belongs to the ketopantoate reductase family.</text>
</comment>
<keyword evidence="9" id="KW-0566">Pantothenate biosynthesis</keyword>
<feature type="domain" description="Ketopantoate reductase N-terminal" evidence="10">
    <location>
        <begin position="7"/>
        <end position="152"/>
    </location>
</feature>
<comment type="function">
    <text evidence="9">Catalyzes the NADPH-dependent reduction of ketopantoate into pantoic acid.</text>
</comment>
<proteinExistence type="inferred from homology"/>
<dbReference type="RefSeq" id="WP_145362661.1">
    <property type="nucleotide sequence ID" value="NZ_CP036268.1"/>
</dbReference>
<dbReference type="PANTHER" id="PTHR21708:SF26">
    <property type="entry name" value="2-DEHYDROPANTOATE 2-REDUCTASE"/>
    <property type="match status" value="1"/>
</dbReference>
<comment type="pathway">
    <text evidence="1 9">Cofactor biosynthesis; (R)-pantothenate biosynthesis; (R)-pantoate from 3-methyl-2-oxobutanoate: step 2/2.</text>
</comment>
<dbReference type="InterPro" id="IPR051402">
    <property type="entry name" value="KPR-Related"/>
</dbReference>
<evidence type="ECO:0000313" key="12">
    <source>
        <dbReference type="EMBL" id="QDT36458.1"/>
    </source>
</evidence>
<dbReference type="GO" id="GO:0005737">
    <property type="term" value="C:cytoplasm"/>
    <property type="evidence" value="ECO:0007669"/>
    <property type="project" value="TreeGrafter"/>
</dbReference>
<gene>
    <name evidence="12" type="ORF">Pan189_08150</name>
</gene>
<dbReference type="GO" id="GO:0015940">
    <property type="term" value="P:pantothenate biosynthetic process"/>
    <property type="evidence" value="ECO:0007669"/>
    <property type="project" value="UniProtKB-UniPathway"/>
</dbReference>
<dbReference type="InterPro" id="IPR013332">
    <property type="entry name" value="KPR_N"/>
</dbReference>
<evidence type="ECO:0000256" key="8">
    <source>
        <dbReference type="ARBA" id="ARBA00048793"/>
    </source>
</evidence>
<dbReference type="Gene3D" id="3.40.50.720">
    <property type="entry name" value="NAD(P)-binding Rossmann-like Domain"/>
    <property type="match status" value="1"/>
</dbReference>
<dbReference type="UniPathway" id="UPA00028">
    <property type="reaction ID" value="UER00004"/>
</dbReference>
<dbReference type="Gene3D" id="1.10.1040.10">
    <property type="entry name" value="N-(1-d-carboxylethyl)-l-norvaline Dehydrogenase, domain 2"/>
    <property type="match status" value="1"/>
</dbReference>
<evidence type="ECO:0000313" key="13">
    <source>
        <dbReference type="Proteomes" id="UP000317318"/>
    </source>
</evidence>
<evidence type="ECO:0000256" key="2">
    <source>
        <dbReference type="ARBA" id="ARBA00007870"/>
    </source>
</evidence>
<dbReference type="KEGG" id="svp:Pan189_08150"/>
<dbReference type="Pfam" id="PF02558">
    <property type="entry name" value="ApbA"/>
    <property type="match status" value="1"/>
</dbReference>
<evidence type="ECO:0000256" key="3">
    <source>
        <dbReference type="ARBA" id="ARBA00013014"/>
    </source>
</evidence>
<reference evidence="12 13" key="1">
    <citation type="submission" date="2019-02" db="EMBL/GenBank/DDBJ databases">
        <title>Deep-cultivation of Planctomycetes and their phenomic and genomic characterization uncovers novel biology.</title>
        <authorList>
            <person name="Wiegand S."/>
            <person name="Jogler M."/>
            <person name="Boedeker C."/>
            <person name="Pinto D."/>
            <person name="Vollmers J."/>
            <person name="Rivas-Marin E."/>
            <person name="Kohn T."/>
            <person name="Peeters S.H."/>
            <person name="Heuer A."/>
            <person name="Rast P."/>
            <person name="Oberbeckmann S."/>
            <person name="Bunk B."/>
            <person name="Jeske O."/>
            <person name="Meyerdierks A."/>
            <person name="Storesund J.E."/>
            <person name="Kallscheuer N."/>
            <person name="Luecker S."/>
            <person name="Lage O.M."/>
            <person name="Pohl T."/>
            <person name="Merkel B.J."/>
            <person name="Hornburger P."/>
            <person name="Mueller R.-W."/>
            <person name="Bruemmer F."/>
            <person name="Labrenz M."/>
            <person name="Spormann A.M."/>
            <person name="Op den Camp H."/>
            <person name="Overmann J."/>
            <person name="Amann R."/>
            <person name="Jetten M.S.M."/>
            <person name="Mascher T."/>
            <person name="Medema M.H."/>
            <person name="Devos D.P."/>
            <person name="Kaster A.-K."/>
            <person name="Ovreas L."/>
            <person name="Rohde M."/>
            <person name="Galperin M.Y."/>
            <person name="Jogler C."/>
        </authorList>
    </citation>
    <scope>NUCLEOTIDE SEQUENCE [LARGE SCALE GENOMIC DNA]</scope>
    <source>
        <strain evidence="12 13">Pan189</strain>
    </source>
</reference>
<sequence length="311" mass="33835">MSDRTYGIVGTGALGGYYGGLLARSGCEVHFLAHSDVDHIRDNGLKVESKAGDFHLSDVSVFGTPEEMPACDVVIVALKTTQNHLLAELLPPIVKADGCVLVLQNGLDIEQEATAVVGADRTLSGCCFLCSNKVGPGHIRHLDYGRIEFGEFLGNGVSERVGDIGQDFASATISVTPSPDIRLTRWRKLVWNIPFNGLSVALDASTADIMECFDGTEMAKTLMEEVVASAAAEGYSIDESFVEKMLEDTRKMVPYDSSMRVDHKLGRPMEVEAIFGNPVRAAAAAGHDARRMEMLYRHLKFVDARNVRNLK</sequence>
<evidence type="ECO:0000256" key="6">
    <source>
        <dbReference type="ARBA" id="ARBA00023002"/>
    </source>
</evidence>
<dbReference type="Pfam" id="PF08546">
    <property type="entry name" value="ApbA_C"/>
    <property type="match status" value="1"/>
</dbReference>
<keyword evidence="13" id="KW-1185">Reference proteome</keyword>
<evidence type="ECO:0000256" key="9">
    <source>
        <dbReference type="RuleBase" id="RU362068"/>
    </source>
</evidence>
<dbReference type="OrthoDB" id="9800163at2"/>